<evidence type="ECO:0000256" key="6">
    <source>
        <dbReference type="ARBA" id="ARBA00022723"/>
    </source>
</evidence>
<evidence type="ECO:0000256" key="9">
    <source>
        <dbReference type="ARBA" id="ARBA00023014"/>
    </source>
</evidence>
<protein>
    <submittedName>
        <fullName evidence="12">FAD-dependent oxidoreductase</fullName>
    </submittedName>
</protein>
<dbReference type="Pfam" id="PF00724">
    <property type="entry name" value="Oxidored_FMN"/>
    <property type="match status" value="1"/>
</dbReference>
<dbReference type="GO" id="GO:0046872">
    <property type="term" value="F:metal ion binding"/>
    <property type="evidence" value="ECO:0007669"/>
    <property type="project" value="UniProtKB-KW"/>
</dbReference>
<dbReference type="CDD" id="cd04734">
    <property type="entry name" value="OYE_like_3_FMN"/>
    <property type="match status" value="1"/>
</dbReference>
<feature type="domain" description="NADH:flavin oxidoreductase/NADH oxidase N-terminal" evidence="10">
    <location>
        <begin position="7"/>
        <end position="336"/>
    </location>
</feature>
<dbReference type="PRINTS" id="PR00368">
    <property type="entry name" value="FADPNR"/>
</dbReference>
<dbReference type="EMBL" id="VYKL01000037">
    <property type="protein sequence ID" value="KAA9016999.1"/>
    <property type="molecule type" value="Genomic_DNA"/>
</dbReference>
<evidence type="ECO:0000256" key="3">
    <source>
        <dbReference type="ARBA" id="ARBA00011048"/>
    </source>
</evidence>
<dbReference type="AlphaFoldDB" id="A0A5J5H8K9"/>
<dbReference type="PRINTS" id="PR00411">
    <property type="entry name" value="PNDRDTASEI"/>
</dbReference>
<dbReference type="Gene3D" id="3.40.50.720">
    <property type="entry name" value="NAD(P)-binding Rossmann-like Domain"/>
    <property type="match status" value="1"/>
</dbReference>
<dbReference type="OrthoDB" id="9772736at2"/>
<evidence type="ECO:0000259" key="11">
    <source>
        <dbReference type="Pfam" id="PF07992"/>
    </source>
</evidence>
<gene>
    <name evidence="12" type="ORF">F4V44_21250</name>
</gene>
<dbReference type="RefSeq" id="WP_150442012.1">
    <property type="nucleotide sequence ID" value="NZ_VYKL01000037.1"/>
</dbReference>
<accession>A0A5J5H8K9</accession>
<evidence type="ECO:0000256" key="4">
    <source>
        <dbReference type="ARBA" id="ARBA00022630"/>
    </source>
</evidence>
<dbReference type="InterPro" id="IPR001155">
    <property type="entry name" value="OxRdtase_FMN_N"/>
</dbReference>
<dbReference type="GO" id="GO:0033543">
    <property type="term" value="P:fatty acid beta-oxidation, unsaturated, even number, reductase/isomerase pathway"/>
    <property type="evidence" value="ECO:0007669"/>
    <property type="project" value="TreeGrafter"/>
</dbReference>
<keyword evidence="7" id="KW-0560">Oxidoreductase</keyword>
<sequence length="651" mass="72173">MTTFKYLFTPKKIGSTWIKNRILSTGHMTSYVENGIPTDRLIAYHKERAKGGAGLIIVEANAVHPTAFFTADTICAFKDEVIPYYKKLAEAVHEYDTKMFVQLFHPGREVFPSGTSVAVAPSAVPADRFRIIPKELEREEIKDIIKGYADTAVRVKTGGLDGVEVVASHGYLPSQFWSPRLNLRKDEYGGQSIENRLRFLKEIVEAVREKVGPDFVVGLRLSVDDLEDEGAEYGEIQEILQYIDKHIGGFDYFNLTGGSSATYASSAFIVPPAPIPPAHFASHAAKIRKQVSVPIFVAGRINDPVIAENVLANGQADMVGMTRAMICDPHMPNKALRGEMERIRVCIGCNQACIGHMQLDIPISCLQNPVTGRELQYAEMPKAKKMKRVVVVGGGPAGMKAAVIAAERGHQVTLLEKSDELGGQVKMARKIPGREEFGELVSNLKRDLDYYRVQVHLNKEVTKEMVLAMKPDEVIIATGANPYIPHMKGIDFPHVVTAWDILTRRKEAGKKVVVADWKGDMTGVGVALYLKELGCDVELVTSCYQVGHSLQEKVRTFALTQLFLKEIEMTSQYKLSGVDTTSVSFANIYTGQELRRDNIDTVVLAYGLLQENDLYHQLKEYVPNLHRIGDSLIPRTVEEAILEGLELAASL</sequence>
<reference evidence="12 13" key="1">
    <citation type="submission" date="2019-09" db="EMBL/GenBank/DDBJ databases">
        <title>Whole genome sequences of isolates from the Mars Exploration Rovers.</title>
        <authorList>
            <person name="Seuylemezian A."/>
            <person name="Vaishampayan P."/>
        </authorList>
    </citation>
    <scope>NUCLEOTIDE SEQUENCE [LARGE SCALE GENOMIC DNA]</scope>
    <source>
        <strain evidence="12 13">MER_TA_151</strain>
    </source>
</reference>
<dbReference type="Proteomes" id="UP000326671">
    <property type="component" value="Unassembled WGS sequence"/>
</dbReference>
<dbReference type="Gene3D" id="3.20.20.70">
    <property type="entry name" value="Aldolase class I"/>
    <property type="match status" value="1"/>
</dbReference>
<comment type="cofactor">
    <cofactor evidence="1">
        <name>FMN</name>
        <dbReference type="ChEBI" id="CHEBI:58210"/>
    </cofactor>
</comment>
<keyword evidence="13" id="KW-1185">Reference proteome</keyword>
<keyword evidence="9" id="KW-0411">Iron-sulfur</keyword>
<dbReference type="SUPFAM" id="SSF51395">
    <property type="entry name" value="FMN-linked oxidoreductases"/>
    <property type="match status" value="1"/>
</dbReference>
<evidence type="ECO:0000313" key="12">
    <source>
        <dbReference type="EMBL" id="KAA9016999.1"/>
    </source>
</evidence>
<organism evidence="12 13">
    <name type="scientific">Niallia endozanthoxylica</name>
    <dbReference type="NCBI Taxonomy" id="2036016"/>
    <lineage>
        <taxon>Bacteria</taxon>
        <taxon>Bacillati</taxon>
        <taxon>Bacillota</taxon>
        <taxon>Bacilli</taxon>
        <taxon>Bacillales</taxon>
        <taxon>Bacillaceae</taxon>
        <taxon>Niallia</taxon>
    </lineage>
</organism>
<dbReference type="InterPro" id="IPR013785">
    <property type="entry name" value="Aldolase_TIM"/>
</dbReference>
<comment type="caution">
    <text evidence="12">The sequence shown here is derived from an EMBL/GenBank/DDBJ whole genome shotgun (WGS) entry which is preliminary data.</text>
</comment>
<dbReference type="PANTHER" id="PTHR42917">
    <property type="entry name" value="2,4-DIENOYL-COA REDUCTASE"/>
    <property type="match status" value="1"/>
</dbReference>
<dbReference type="Pfam" id="PF07992">
    <property type="entry name" value="Pyr_redox_2"/>
    <property type="match status" value="1"/>
</dbReference>
<dbReference type="GO" id="GO:0010181">
    <property type="term" value="F:FMN binding"/>
    <property type="evidence" value="ECO:0007669"/>
    <property type="project" value="InterPro"/>
</dbReference>
<keyword evidence="4" id="KW-0285">Flavoprotein</keyword>
<evidence type="ECO:0000256" key="2">
    <source>
        <dbReference type="ARBA" id="ARBA00001966"/>
    </source>
</evidence>
<evidence type="ECO:0000259" key="10">
    <source>
        <dbReference type="Pfam" id="PF00724"/>
    </source>
</evidence>
<feature type="domain" description="FAD/NAD(P)-binding" evidence="11">
    <location>
        <begin position="388"/>
        <end position="617"/>
    </location>
</feature>
<dbReference type="Gene3D" id="3.50.50.60">
    <property type="entry name" value="FAD/NAD(P)-binding domain"/>
    <property type="match status" value="1"/>
</dbReference>
<evidence type="ECO:0000256" key="1">
    <source>
        <dbReference type="ARBA" id="ARBA00001917"/>
    </source>
</evidence>
<evidence type="ECO:0000256" key="5">
    <source>
        <dbReference type="ARBA" id="ARBA00022643"/>
    </source>
</evidence>
<keyword evidence="8" id="KW-0408">Iron</keyword>
<comment type="similarity">
    <text evidence="3">In the N-terminal section; belongs to the NADH:flavin oxidoreductase/NADH oxidase family.</text>
</comment>
<proteinExistence type="inferred from homology"/>
<dbReference type="InterPro" id="IPR051793">
    <property type="entry name" value="NADH:flavin_oxidoreductase"/>
</dbReference>
<dbReference type="PANTHER" id="PTHR42917:SF2">
    <property type="entry name" value="2,4-DIENOYL-COA REDUCTASE [(2E)-ENOYL-COA-PRODUCING]"/>
    <property type="match status" value="1"/>
</dbReference>
<evidence type="ECO:0000313" key="13">
    <source>
        <dbReference type="Proteomes" id="UP000326671"/>
    </source>
</evidence>
<dbReference type="SUPFAM" id="SSF51905">
    <property type="entry name" value="FAD/NAD(P)-binding domain"/>
    <property type="match status" value="1"/>
</dbReference>
<keyword evidence="6" id="KW-0479">Metal-binding</keyword>
<name>A0A5J5H8K9_9BACI</name>
<dbReference type="SUPFAM" id="SSF51971">
    <property type="entry name" value="Nucleotide-binding domain"/>
    <property type="match status" value="1"/>
</dbReference>
<evidence type="ECO:0000256" key="7">
    <source>
        <dbReference type="ARBA" id="ARBA00023002"/>
    </source>
</evidence>
<comment type="cofactor">
    <cofactor evidence="2">
        <name>[4Fe-4S] cluster</name>
        <dbReference type="ChEBI" id="CHEBI:49883"/>
    </cofactor>
</comment>
<dbReference type="InterPro" id="IPR036188">
    <property type="entry name" value="FAD/NAD-bd_sf"/>
</dbReference>
<evidence type="ECO:0000256" key="8">
    <source>
        <dbReference type="ARBA" id="ARBA00023004"/>
    </source>
</evidence>
<dbReference type="GO" id="GO:0008670">
    <property type="term" value="F:2,4-dienoyl-CoA reductase (NADPH) activity"/>
    <property type="evidence" value="ECO:0007669"/>
    <property type="project" value="TreeGrafter"/>
</dbReference>
<dbReference type="InterPro" id="IPR023753">
    <property type="entry name" value="FAD/NAD-binding_dom"/>
</dbReference>
<dbReference type="GO" id="GO:0051536">
    <property type="term" value="F:iron-sulfur cluster binding"/>
    <property type="evidence" value="ECO:0007669"/>
    <property type="project" value="UniProtKB-KW"/>
</dbReference>
<keyword evidence="5" id="KW-0288">FMN</keyword>